<protein>
    <recommendedName>
        <fullName evidence="1">AB hydrolase-1 domain-containing protein</fullName>
    </recommendedName>
</protein>
<dbReference type="Pfam" id="PF12697">
    <property type="entry name" value="Abhydrolase_6"/>
    <property type="match status" value="1"/>
</dbReference>
<evidence type="ECO:0000259" key="1">
    <source>
        <dbReference type="Pfam" id="PF12697"/>
    </source>
</evidence>
<dbReference type="PANTHER" id="PTHR37017:SF8">
    <property type="entry name" value="AB HYDROLASE-1 DOMAIN-CONTAINING PROTEIN"/>
    <property type="match status" value="1"/>
</dbReference>
<proteinExistence type="predicted"/>
<dbReference type="Gene3D" id="3.40.50.1820">
    <property type="entry name" value="alpha/beta hydrolase"/>
    <property type="match status" value="1"/>
</dbReference>
<evidence type="ECO:0000313" key="3">
    <source>
        <dbReference type="Proteomes" id="UP001590951"/>
    </source>
</evidence>
<dbReference type="InterPro" id="IPR029058">
    <property type="entry name" value="AB_hydrolase_fold"/>
</dbReference>
<dbReference type="Proteomes" id="UP001590951">
    <property type="component" value="Unassembled WGS sequence"/>
</dbReference>
<feature type="domain" description="AB hydrolase-1" evidence="1">
    <location>
        <begin position="23"/>
        <end position="262"/>
    </location>
</feature>
<evidence type="ECO:0000313" key="2">
    <source>
        <dbReference type="EMBL" id="KAL2047497.1"/>
    </source>
</evidence>
<reference evidence="2 3" key="1">
    <citation type="submission" date="2024-09" db="EMBL/GenBank/DDBJ databases">
        <title>Rethinking Asexuality: The Enigmatic Case of Functional Sexual Genes in Lepraria (Stereocaulaceae).</title>
        <authorList>
            <person name="Doellman M."/>
            <person name="Sun Y."/>
            <person name="Barcenas-Pena A."/>
            <person name="Lumbsch H.T."/>
            <person name="Grewe F."/>
        </authorList>
    </citation>
    <scope>NUCLEOTIDE SEQUENCE [LARGE SCALE GENOMIC DNA]</scope>
    <source>
        <strain evidence="2 3">Grewe 0041</strain>
    </source>
</reference>
<organism evidence="2 3">
    <name type="scientific">Lepraria finkii</name>
    <dbReference type="NCBI Taxonomy" id="1340010"/>
    <lineage>
        <taxon>Eukaryota</taxon>
        <taxon>Fungi</taxon>
        <taxon>Dikarya</taxon>
        <taxon>Ascomycota</taxon>
        <taxon>Pezizomycotina</taxon>
        <taxon>Lecanoromycetes</taxon>
        <taxon>OSLEUM clade</taxon>
        <taxon>Lecanoromycetidae</taxon>
        <taxon>Lecanorales</taxon>
        <taxon>Lecanorineae</taxon>
        <taxon>Stereocaulaceae</taxon>
        <taxon>Lepraria</taxon>
    </lineage>
</organism>
<gene>
    <name evidence="2" type="ORF">ABVK25_011481</name>
</gene>
<dbReference type="InterPro" id="IPR052897">
    <property type="entry name" value="Sec-Metab_Biosynth_Hydrolase"/>
</dbReference>
<dbReference type="PANTHER" id="PTHR37017">
    <property type="entry name" value="AB HYDROLASE-1 DOMAIN-CONTAINING PROTEIN-RELATED"/>
    <property type="match status" value="1"/>
</dbReference>
<comment type="caution">
    <text evidence="2">The sequence shown here is derived from an EMBL/GenBank/DDBJ whole genome shotgun (WGS) entry which is preliminary data.</text>
</comment>
<accession>A0ABR4AP31</accession>
<dbReference type="InterPro" id="IPR000073">
    <property type="entry name" value="AB_hydrolase_1"/>
</dbReference>
<sequence>MPSGRITRFCEHSDMAPLSHPILVLVPGASQSPSHYAYLLHLLQSKGYGTLSALLPSTGSNAPPVTAQDDTDYVRSRMLLPVLDVEEHNVILITHSYSGMPGSAAAKGLGKADRVAQKKKTSILGQIFLSALIPKGGDGKDVTAMFGGQMPPHIVVDEAENMLKCPNPKPPLYQDVPEETAEVAVASCMNPCLSSWTTPCPPASWDEQAFQGRCAFIRTTQDQCIPYDIQNMMIESTKQEWILKDLDSGHCPQLSQPERLADIILELVNHFETM</sequence>
<name>A0ABR4AP31_9LECA</name>
<keyword evidence="3" id="KW-1185">Reference proteome</keyword>
<dbReference type="SUPFAM" id="SSF53474">
    <property type="entry name" value="alpha/beta-Hydrolases"/>
    <property type="match status" value="1"/>
</dbReference>
<dbReference type="EMBL" id="JBHFEH010000099">
    <property type="protein sequence ID" value="KAL2047497.1"/>
    <property type="molecule type" value="Genomic_DNA"/>
</dbReference>